<evidence type="ECO:0000256" key="1">
    <source>
        <dbReference type="ARBA" id="ARBA00001974"/>
    </source>
</evidence>
<evidence type="ECO:0000259" key="8">
    <source>
        <dbReference type="Pfam" id="PF01266"/>
    </source>
</evidence>
<accession>A0A1B9GXD4</accession>
<evidence type="ECO:0000256" key="6">
    <source>
        <dbReference type="PIRSR" id="PIRSR000189-1"/>
    </source>
</evidence>
<dbReference type="PANTHER" id="PTHR11530">
    <property type="entry name" value="D-AMINO ACID OXIDASE"/>
    <property type="match status" value="1"/>
</dbReference>
<feature type="compositionally biased region" description="Basic and acidic residues" evidence="7">
    <location>
        <begin position="318"/>
        <end position="333"/>
    </location>
</feature>
<dbReference type="GO" id="GO:0005737">
    <property type="term" value="C:cytoplasm"/>
    <property type="evidence" value="ECO:0007669"/>
    <property type="project" value="TreeGrafter"/>
</dbReference>
<feature type="region of interest" description="Disordered" evidence="7">
    <location>
        <begin position="318"/>
        <end position="342"/>
    </location>
</feature>
<name>A0A1B9GXD4_9TREE</name>
<dbReference type="PIRSF" id="PIRSF000189">
    <property type="entry name" value="D-aa_oxidase"/>
    <property type="match status" value="1"/>
</dbReference>
<evidence type="ECO:0000256" key="7">
    <source>
        <dbReference type="SAM" id="MobiDB-lite"/>
    </source>
</evidence>
<feature type="binding site" evidence="6">
    <location>
        <position position="395"/>
    </location>
    <ligand>
        <name>D-dopa</name>
        <dbReference type="ChEBI" id="CHEBI:149689"/>
    </ligand>
</feature>
<keyword evidence="10" id="KW-1185">Reference proteome</keyword>
<dbReference type="PANTHER" id="PTHR11530:SF11">
    <property type="entry name" value="D-ASPARTATE OXIDASE"/>
    <property type="match status" value="1"/>
</dbReference>
<dbReference type="EMBL" id="KI669498">
    <property type="protein sequence ID" value="OCF35693.1"/>
    <property type="molecule type" value="Genomic_DNA"/>
</dbReference>
<protein>
    <submittedName>
        <fullName evidence="9">D-aspartate oxidase</fullName>
    </submittedName>
</protein>
<dbReference type="AlphaFoldDB" id="A0A1B9GXD4"/>
<dbReference type="GO" id="GO:0019478">
    <property type="term" value="P:D-amino acid catabolic process"/>
    <property type="evidence" value="ECO:0007669"/>
    <property type="project" value="TreeGrafter"/>
</dbReference>
<dbReference type="GO" id="GO:0071949">
    <property type="term" value="F:FAD binding"/>
    <property type="evidence" value="ECO:0007669"/>
    <property type="project" value="InterPro"/>
</dbReference>
<dbReference type="Proteomes" id="UP000092666">
    <property type="component" value="Unassembled WGS sequence"/>
</dbReference>
<keyword evidence="4 6" id="KW-0274">FAD</keyword>
<dbReference type="SUPFAM" id="SSF51971">
    <property type="entry name" value="Nucleotide-binding domain"/>
    <property type="match status" value="1"/>
</dbReference>
<dbReference type="Gene3D" id="3.30.9.10">
    <property type="entry name" value="D-Amino Acid Oxidase, subunit A, domain 2"/>
    <property type="match status" value="1"/>
</dbReference>
<gene>
    <name evidence="9" type="ORF">I316_02748</name>
</gene>
<dbReference type="InterPro" id="IPR006076">
    <property type="entry name" value="FAD-dep_OxRdtase"/>
</dbReference>
<evidence type="ECO:0000256" key="5">
    <source>
        <dbReference type="ARBA" id="ARBA00023002"/>
    </source>
</evidence>
<evidence type="ECO:0000256" key="2">
    <source>
        <dbReference type="ARBA" id="ARBA00006730"/>
    </source>
</evidence>
<dbReference type="SUPFAM" id="SSF54373">
    <property type="entry name" value="FAD-linked reductases, C-terminal domain"/>
    <property type="match status" value="1"/>
</dbReference>
<proteinExistence type="inferred from homology"/>
<dbReference type="OrthoDB" id="2015447at2759"/>
<comment type="cofactor">
    <cofactor evidence="1 6">
        <name>FAD</name>
        <dbReference type="ChEBI" id="CHEBI:57692"/>
    </cofactor>
</comment>
<comment type="similarity">
    <text evidence="2">Belongs to the DAMOX/DASOX family.</text>
</comment>
<reference evidence="10" key="2">
    <citation type="submission" date="2013-12" db="EMBL/GenBank/DDBJ databases">
        <title>Evolution of pathogenesis and genome organization in the Tremellales.</title>
        <authorList>
            <person name="Cuomo C."/>
            <person name="Litvintseva A."/>
            <person name="Heitman J."/>
            <person name="Chen Y."/>
            <person name="Sun S."/>
            <person name="Springer D."/>
            <person name="Dromer F."/>
            <person name="Young S."/>
            <person name="Zeng Q."/>
            <person name="Chapman S."/>
            <person name="Gujja S."/>
            <person name="Saif S."/>
            <person name="Birren B."/>
        </authorList>
    </citation>
    <scope>NUCLEOTIDE SEQUENCE [LARGE SCALE GENOMIC DNA]</scope>
    <source>
        <strain evidence="10">BCC8398</strain>
    </source>
</reference>
<keyword evidence="5" id="KW-0560">Oxidoreductase</keyword>
<evidence type="ECO:0000256" key="4">
    <source>
        <dbReference type="ARBA" id="ARBA00022827"/>
    </source>
</evidence>
<feature type="binding site" evidence="6">
    <location>
        <position position="207"/>
    </location>
    <ligand>
        <name>FAD</name>
        <dbReference type="ChEBI" id="CHEBI:57692"/>
    </ligand>
</feature>
<organism evidence="9 10">
    <name type="scientific">Kwoniella heveanensis BCC8398</name>
    <dbReference type="NCBI Taxonomy" id="1296120"/>
    <lineage>
        <taxon>Eukaryota</taxon>
        <taxon>Fungi</taxon>
        <taxon>Dikarya</taxon>
        <taxon>Basidiomycota</taxon>
        <taxon>Agaricomycotina</taxon>
        <taxon>Tremellomycetes</taxon>
        <taxon>Tremellales</taxon>
        <taxon>Cryptococcaceae</taxon>
        <taxon>Kwoniella</taxon>
    </lineage>
</organism>
<dbReference type="Pfam" id="PF01266">
    <property type="entry name" value="DAO"/>
    <property type="match status" value="1"/>
</dbReference>
<reference evidence="9 10" key="1">
    <citation type="submission" date="2013-07" db="EMBL/GenBank/DDBJ databases">
        <title>The Genome Sequence of Cryptococcus heveanensis BCC8398.</title>
        <authorList>
            <consortium name="The Broad Institute Genome Sequencing Platform"/>
            <person name="Cuomo C."/>
            <person name="Litvintseva A."/>
            <person name="Chen Y."/>
            <person name="Heitman J."/>
            <person name="Sun S."/>
            <person name="Springer D."/>
            <person name="Dromer F."/>
            <person name="Young S.K."/>
            <person name="Zeng Q."/>
            <person name="Gargeya S."/>
            <person name="Fitzgerald M."/>
            <person name="Abouelleil A."/>
            <person name="Alvarado L."/>
            <person name="Berlin A.M."/>
            <person name="Chapman S.B."/>
            <person name="Dewar J."/>
            <person name="Goldberg J."/>
            <person name="Griggs A."/>
            <person name="Gujja S."/>
            <person name="Hansen M."/>
            <person name="Howarth C."/>
            <person name="Imamovic A."/>
            <person name="Larimer J."/>
            <person name="McCowan C."/>
            <person name="Murphy C."/>
            <person name="Pearson M."/>
            <person name="Priest M."/>
            <person name="Roberts A."/>
            <person name="Saif S."/>
            <person name="Shea T."/>
            <person name="Sykes S."/>
            <person name="Wortman J."/>
            <person name="Nusbaum C."/>
            <person name="Birren B."/>
        </authorList>
    </citation>
    <scope>NUCLEOTIDE SEQUENCE [LARGE SCALE GENOMIC DNA]</scope>
    <source>
        <strain evidence="9 10">BCC8398</strain>
    </source>
</reference>
<feature type="domain" description="FAD dependent oxidoreductase" evidence="8">
    <location>
        <begin position="14"/>
        <end position="302"/>
    </location>
</feature>
<keyword evidence="3" id="KW-0285">Flavoprotein</keyword>
<dbReference type="STRING" id="1296120.A0A1B9GXD4"/>
<sequence>MLETTTVHTTQRPIIVLGAGIIGLTTAVRILESPLYHQHHHPVHIIADHLPNDPLDPKYASTIAGAHHLSFADDDDERQRRWDRRTFQVMYDEWRADGEATGLMVLKQTELFVGNSRHLKIYEEHPGFTVVDQSSLPSAIDYSVSFTSLTMTPITYLNRLIKRINQLSDGNVSIHRHHLHSLSDLSHPSVQAMIGSRAIPLAVVVCTGLGSLTLGGVEDKTVFPTRGQVVKIKAPWVRSGYTRQIGGLNGGEGGERTYVIPRADGEVILGGTREEGDWMPYPREETTRDILSRVVEICPELVPKHLLAPALERKQDNAIEDLTRTSGSNRKDAATMSSAHSPSPLDSLIVENLVGFRPSRQNGTRLERGPNLVLSSKEEVASESAVVVYNYGHGGAGWQSCWGTAEDAMALLDKSLS</sequence>
<dbReference type="InterPro" id="IPR023209">
    <property type="entry name" value="DAO"/>
</dbReference>
<dbReference type="GO" id="GO:0003884">
    <property type="term" value="F:D-amino-acid oxidase activity"/>
    <property type="evidence" value="ECO:0007669"/>
    <property type="project" value="InterPro"/>
</dbReference>
<evidence type="ECO:0000256" key="3">
    <source>
        <dbReference type="ARBA" id="ARBA00022630"/>
    </source>
</evidence>
<evidence type="ECO:0000313" key="10">
    <source>
        <dbReference type="Proteomes" id="UP000092666"/>
    </source>
</evidence>
<feature type="binding site" evidence="6">
    <location>
        <position position="258"/>
    </location>
    <ligand>
        <name>D-dopa</name>
        <dbReference type="ChEBI" id="CHEBI:149689"/>
    </ligand>
</feature>
<dbReference type="Gene3D" id="3.40.50.720">
    <property type="entry name" value="NAD(P)-binding Rossmann-like Domain"/>
    <property type="match status" value="1"/>
</dbReference>
<evidence type="ECO:0000313" key="9">
    <source>
        <dbReference type="EMBL" id="OCF35693.1"/>
    </source>
</evidence>